<evidence type="ECO:0000256" key="1">
    <source>
        <dbReference type="ARBA" id="ARBA00008061"/>
    </source>
</evidence>
<gene>
    <name evidence="5" type="ORF">CBF32_11775</name>
</gene>
<dbReference type="SUPFAM" id="SSF51011">
    <property type="entry name" value="Glycosyl hydrolase domain"/>
    <property type="match status" value="1"/>
</dbReference>
<dbReference type="GeneID" id="63147424"/>
<keyword evidence="3" id="KW-0326">Glycosidase</keyword>
<dbReference type="Pfam" id="PF23915">
    <property type="entry name" value="SusG_C"/>
    <property type="match status" value="1"/>
</dbReference>
<dbReference type="GO" id="GO:0009313">
    <property type="term" value="P:oligosaccharide catabolic process"/>
    <property type="evidence" value="ECO:0007669"/>
    <property type="project" value="TreeGrafter"/>
</dbReference>
<dbReference type="Gene3D" id="2.60.40.1180">
    <property type="entry name" value="Golgi alpha-mannosidase II"/>
    <property type="match status" value="1"/>
</dbReference>
<dbReference type="Gene3D" id="3.20.20.80">
    <property type="entry name" value="Glycosidases"/>
    <property type="match status" value="1"/>
</dbReference>
<keyword evidence="6" id="KW-1185">Reference proteome</keyword>
<dbReference type="FunFam" id="3.20.20.80:FF:000064">
    <property type="entry name" value="Oligo-1,6-glucosidase"/>
    <property type="match status" value="2"/>
</dbReference>
<dbReference type="SUPFAM" id="SSF51445">
    <property type="entry name" value="(Trans)glycosidases"/>
    <property type="match status" value="1"/>
</dbReference>
<dbReference type="InterPro" id="IPR017853">
    <property type="entry name" value="GH"/>
</dbReference>
<evidence type="ECO:0000256" key="2">
    <source>
        <dbReference type="ARBA" id="ARBA00022801"/>
    </source>
</evidence>
<dbReference type="Proteomes" id="UP000288197">
    <property type="component" value="Unassembled WGS sequence"/>
</dbReference>
<dbReference type="GO" id="GO:0004556">
    <property type="term" value="F:alpha-amylase activity"/>
    <property type="evidence" value="ECO:0007669"/>
    <property type="project" value="TreeGrafter"/>
</dbReference>
<evidence type="ECO:0000313" key="5">
    <source>
        <dbReference type="EMBL" id="RST99416.1"/>
    </source>
</evidence>
<accession>A0A369ANF0</accession>
<dbReference type="InterPro" id="IPR013780">
    <property type="entry name" value="Glyco_hydro_b"/>
</dbReference>
<dbReference type="PANTHER" id="PTHR10357">
    <property type="entry name" value="ALPHA-AMYLASE FAMILY MEMBER"/>
    <property type="match status" value="1"/>
</dbReference>
<reference evidence="5 6" key="1">
    <citation type="submission" date="2017-05" db="EMBL/GenBank/DDBJ databases">
        <title>Vagococcus spp. assemblies.</title>
        <authorList>
            <person name="Gulvik C.A."/>
        </authorList>
    </citation>
    <scope>NUCLEOTIDE SEQUENCE [LARGE SCALE GENOMIC DNA]</scope>
    <source>
        <strain evidence="5 6">NCFB 2497</strain>
    </source>
</reference>
<sequence length="535" mass="62564">MKKKWWHDSVVYQIYPRSFKDSNGDGIGDLKGITEKLGYLKHLGIDVIWLCPVYASPNKDNGYDISDYYDIMDCFGTMEDFDELLEKAHELGIKIIMDLVVNHVSDQHKWFLESKDNKDSPYRDYFVWQEGPVNDLESTFSGSAWEEYPKGSNDYYLHLFTKEQPDLNWNSQAMRDEIYSMMNFWLDKGIDGFRMDVIDLIGKVPEEKITENGPRMHEFIQEMHEKTLKGRDVLTVGETWGATPEIGLEFSAEHRKELSMIFQFEHLSVDQQPGKTRWDLKDLDFKDLTTVLTKWQLAFQDDGWNSLFWDNHDTPRIVSRWGNDTEYRIESAKMFAILLHMMKGTPYIYQGEEIGMTNIHVDSIDQVDDVQSKNLYYDRLAKGYSHEELMQAVNEKGRDNARTPMQWDDSTYSGFSTNQPWLPVNPNYQEINVKESIEDKDSIFSTYQKLIQLRKENELVVYGNFEEVETENSAVYAYKRNWQGSTWLIVCNLSSSSQTTTLPDISEKRVIISNYEKVSISSKKLKPFESFVVEI</sequence>
<dbReference type="InterPro" id="IPR006047">
    <property type="entry name" value="GH13_cat_dom"/>
</dbReference>
<protein>
    <submittedName>
        <fullName evidence="5">Glucohydrolase</fullName>
    </submittedName>
</protein>
<dbReference type="PANTHER" id="PTHR10357:SF179">
    <property type="entry name" value="NEUTRAL AND BASIC AMINO ACID TRANSPORT PROTEIN RBAT"/>
    <property type="match status" value="1"/>
</dbReference>
<comment type="caution">
    <text evidence="5">The sequence shown here is derived from an EMBL/GenBank/DDBJ whole genome shotgun (WGS) entry which is preliminary data.</text>
</comment>
<feature type="domain" description="Glycosyl hydrolase family 13 catalytic" evidence="4">
    <location>
        <begin position="13"/>
        <end position="402"/>
    </location>
</feature>
<evidence type="ECO:0000256" key="3">
    <source>
        <dbReference type="ARBA" id="ARBA00023295"/>
    </source>
</evidence>
<dbReference type="InterPro" id="IPR056300">
    <property type="entry name" value="SusG-like_C"/>
</dbReference>
<dbReference type="CDD" id="cd11333">
    <property type="entry name" value="AmyAc_SI_OligoGlu_DGase"/>
    <property type="match status" value="1"/>
</dbReference>
<dbReference type="NCBIfam" id="NF008183">
    <property type="entry name" value="PRK10933.1"/>
    <property type="match status" value="1"/>
</dbReference>
<organism evidence="5 6">
    <name type="scientific">Vagococcus fluvialis</name>
    <dbReference type="NCBI Taxonomy" id="2738"/>
    <lineage>
        <taxon>Bacteria</taxon>
        <taxon>Bacillati</taxon>
        <taxon>Bacillota</taxon>
        <taxon>Bacilli</taxon>
        <taxon>Lactobacillales</taxon>
        <taxon>Enterococcaceae</taxon>
        <taxon>Vagococcus</taxon>
    </lineage>
</organism>
<dbReference type="InterPro" id="IPR045857">
    <property type="entry name" value="O16G_dom_2"/>
</dbReference>
<dbReference type="RefSeq" id="WP_114290441.1">
    <property type="nucleotide sequence ID" value="NZ_CP081461.1"/>
</dbReference>
<name>A0A369ANF0_9ENTE</name>
<dbReference type="EMBL" id="NGJX01000015">
    <property type="protein sequence ID" value="RST99416.1"/>
    <property type="molecule type" value="Genomic_DNA"/>
</dbReference>
<evidence type="ECO:0000259" key="4">
    <source>
        <dbReference type="SMART" id="SM00642"/>
    </source>
</evidence>
<dbReference type="AlphaFoldDB" id="A0A369ANF0"/>
<dbReference type="Gene3D" id="3.90.400.10">
    <property type="entry name" value="Oligo-1,6-glucosidase, Domain 2"/>
    <property type="match status" value="1"/>
</dbReference>
<dbReference type="Pfam" id="PF00128">
    <property type="entry name" value="Alpha-amylase"/>
    <property type="match status" value="1"/>
</dbReference>
<comment type="similarity">
    <text evidence="1">Belongs to the glycosyl hydrolase 13 family.</text>
</comment>
<evidence type="ECO:0000313" key="6">
    <source>
        <dbReference type="Proteomes" id="UP000288197"/>
    </source>
</evidence>
<dbReference type="FunFam" id="2.60.40.1180:FF:000007">
    <property type="entry name" value="Sucrose isomerase"/>
    <property type="match status" value="1"/>
</dbReference>
<proteinExistence type="inferred from homology"/>
<dbReference type="OrthoDB" id="9805159at2"/>
<keyword evidence="2 5" id="KW-0378">Hydrolase</keyword>
<dbReference type="SMART" id="SM00642">
    <property type="entry name" value="Aamy"/>
    <property type="match status" value="1"/>
</dbReference>